<evidence type="ECO:0000256" key="6">
    <source>
        <dbReference type="RuleBase" id="RU004466"/>
    </source>
</evidence>
<dbReference type="InterPro" id="IPR008949">
    <property type="entry name" value="Isoprenoid_synthase_dom_sf"/>
</dbReference>
<evidence type="ECO:0000256" key="1">
    <source>
        <dbReference type="ARBA" id="ARBA00001946"/>
    </source>
</evidence>
<name>A0ABS2WRG0_9BACT</name>
<dbReference type="SUPFAM" id="SSF48576">
    <property type="entry name" value="Terpenoid synthases"/>
    <property type="match status" value="1"/>
</dbReference>
<organism evidence="7 8">
    <name type="scientific">Sulfurospirillum tamanense</name>
    <dbReference type="NCBI Taxonomy" id="2813362"/>
    <lineage>
        <taxon>Bacteria</taxon>
        <taxon>Pseudomonadati</taxon>
        <taxon>Campylobacterota</taxon>
        <taxon>Epsilonproteobacteria</taxon>
        <taxon>Campylobacterales</taxon>
        <taxon>Sulfurospirillaceae</taxon>
        <taxon>Sulfurospirillum</taxon>
    </lineage>
</organism>
<comment type="caution">
    <text evidence="7">The sequence shown here is derived from an EMBL/GenBank/DDBJ whole genome shotgun (WGS) entry which is preliminary data.</text>
</comment>
<evidence type="ECO:0000256" key="3">
    <source>
        <dbReference type="ARBA" id="ARBA00022679"/>
    </source>
</evidence>
<dbReference type="PANTHER" id="PTHR12001">
    <property type="entry name" value="GERANYLGERANYL PYROPHOSPHATE SYNTHASE"/>
    <property type="match status" value="1"/>
</dbReference>
<dbReference type="RefSeq" id="WP_205458723.1">
    <property type="nucleotide sequence ID" value="NZ_JAFHKK010000008.1"/>
</dbReference>
<dbReference type="CDD" id="cd00685">
    <property type="entry name" value="Trans_IPPS_HT"/>
    <property type="match status" value="1"/>
</dbReference>
<evidence type="ECO:0000256" key="5">
    <source>
        <dbReference type="ARBA" id="ARBA00022842"/>
    </source>
</evidence>
<sequence>MLESVEKTMGEIVASLGDARVCALYESVPSGKRLRAKLILRIAGAHPDAVKLAAIVELIHAASLLHDDVIDDALTRRGVDSVNACFGNKTAIMLGDILYSKGFFELCALPSAVAQTISNAVALLSLGELQDVELSQAFHTDKTAYDQMIYNKTASLIEASAKAAAQLVGKPWEPFATYGRNLGLAFQVVDDILDITQDSQTLGKPALNDFAEGKTTLPYLYMYEALNAQDKAVLLSLFGVVLSPDQAVWIQEKMRTTGALARAIDHAKSLGKEALEAIAKTGVEGLDKVVIQMIEREF</sequence>
<dbReference type="EMBL" id="JAFHKK010000008">
    <property type="protein sequence ID" value="MBN2964175.1"/>
    <property type="molecule type" value="Genomic_DNA"/>
</dbReference>
<dbReference type="Gene3D" id="1.10.600.10">
    <property type="entry name" value="Farnesyl Diphosphate Synthase"/>
    <property type="match status" value="1"/>
</dbReference>
<dbReference type="Proteomes" id="UP000703590">
    <property type="component" value="Unassembled WGS sequence"/>
</dbReference>
<reference evidence="7" key="1">
    <citation type="submission" date="2021-02" db="EMBL/GenBank/DDBJ databases">
        <title>Sulfurospirillum tamanensis sp. nov.</title>
        <authorList>
            <person name="Frolova A."/>
            <person name="Merkel A."/>
            <person name="Slobodkin A."/>
        </authorList>
    </citation>
    <scope>NUCLEOTIDE SEQUENCE</scope>
    <source>
        <strain evidence="7">T05b</strain>
    </source>
</reference>
<dbReference type="SFLD" id="SFLDS00005">
    <property type="entry name" value="Isoprenoid_Synthase_Type_I"/>
    <property type="match status" value="1"/>
</dbReference>
<comment type="cofactor">
    <cofactor evidence="1">
        <name>Mg(2+)</name>
        <dbReference type="ChEBI" id="CHEBI:18420"/>
    </cofactor>
</comment>
<gene>
    <name evidence="7" type="ORF">JWV37_05240</name>
</gene>
<dbReference type="Pfam" id="PF00348">
    <property type="entry name" value="polyprenyl_synt"/>
    <property type="match status" value="1"/>
</dbReference>
<dbReference type="PANTHER" id="PTHR12001:SF69">
    <property type="entry name" value="ALL TRANS-POLYPRENYL-DIPHOSPHATE SYNTHASE PDSS1"/>
    <property type="match status" value="1"/>
</dbReference>
<dbReference type="InterPro" id="IPR033749">
    <property type="entry name" value="Polyprenyl_synt_CS"/>
</dbReference>
<keyword evidence="8" id="KW-1185">Reference proteome</keyword>
<evidence type="ECO:0000256" key="2">
    <source>
        <dbReference type="ARBA" id="ARBA00006706"/>
    </source>
</evidence>
<accession>A0ABS2WRG0</accession>
<keyword evidence="5" id="KW-0460">Magnesium</keyword>
<reference evidence="7" key="2">
    <citation type="submission" date="2021-02" db="EMBL/GenBank/DDBJ databases">
        <authorList>
            <person name="Merkel A.Y."/>
        </authorList>
    </citation>
    <scope>NUCLEOTIDE SEQUENCE</scope>
    <source>
        <strain evidence="7">T05b</strain>
    </source>
</reference>
<evidence type="ECO:0000313" key="7">
    <source>
        <dbReference type="EMBL" id="MBN2964175.1"/>
    </source>
</evidence>
<keyword evidence="4" id="KW-0479">Metal-binding</keyword>
<dbReference type="PROSITE" id="PS00723">
    <property type="entry name" value="POLYPRENYL_SYNTHASE_1"/>
    <property type="match status" value="1"/>
</dbReference>
<protein>
    <submittedName>
        <fullName evidence="7">Polyprenyl synthetase family protein</fullName>
    </submittedName>
</protein>
<dbReference type="PROSITE" id="PS00444">
    <property type="entry name" value="POLYPRENYL_SYNTHASE_2"/>
    <property type="match status" value="1"/>
</dbReference>
<proteinExistence type="inferred from homology"/>
<dbReference type="InterPro" id="IPR000092">
    <property type="entry name" value="Polyprenyl_synt"/>
</dbReference>
<evidence type="ECO:0000256" key="4">
    <source>
        <dbReference type="ARBA" id="ARBA00022723"/>
    </source>
</evidence>
<comment type="similarity">
    <text evidence="2 6">Belongs to the FPP/GGPP synthase family.</text>
</comment>
<evidence type="ECO:0000313" key="8">
    <source>
        <dbReference type="Proteomes" id="UP000703590"/>
    </source>
</evidence>
<keyword evidence="3 6" id="KW-0808">Transferase</keyword>